<keyword evidence="4" id="KW-1185">Reference proteome</keyword>
<dbReference type="RefSeq" id="WP_186405420.1">
    <property type="nucleotide sequence ID" value="NZ_FLQX01000003.1"/>
</dbReference>
<accession>A0A1A8XG99</accession>
<name>A0A1A8XG99_9PROT</name>
<keyword evidence="1" id="KW-0175">Coiled coil</keyword>
<sequence>MIIKPIALAGLLAAAQLANVAYAQAPKGAPAAAVQPASPATPAALQLKAPEDWIIYDNTTTYTPVLDDLSRHLDAARKAFDAKDNKKAATEMRAAADELKKQAARADKESKELVAADQALLAADQKFTQDAVARINASATKVSSAASAIESGKITKKSDLDQALDTAARADLDRRWVVTDVTTWYPVSEEPQRHFTNAVADYGRKEYTAAAAEIRKATGYLRLEAGRASGQAKQALDKSVLDLDRLAPAVAKGSLKETKEMDKAFAEANQALAQAYRAKAGESWVRQAYERTGYELKAAAHGLESAAGWVGGEAKTIAASTVAETRALGDKLASGSQWTRNEVVKGLQALASGISAVGQQIKPGK</sequence>
<evidence type="ECO:0000256" key="1">
    <source>
        <dbReference type="SAM" id="Coils"/>
    </source>
</evidence>
<evidence type="ECO:0000256" key="2">
    <source>
        <dbReference type="SAM" id="SignalP"/>
    </source>
</evidence>
<dbReference type="STRING" id="1860102.ACCAA_1000005"/>
<organism evidence="3 4">
    <name type="scientific">Candidatus Accumulibacter aalborgensis</name>
    <dbReference type="NCBI Taxonomy" id="1860102"/>
    <lineage>
        <taxon>Bacteria</taxon>
        <taxon>Pseudomonadati</taxon>
        <taxon>Pseudomonadota</taxon>
        <taxon>Betaproteobacteria</taxon>
        <taxon>Candidatus Accumulibacter</taxon>
    </lineage>
</organism>
<keyword evidence="2" id="KW-0732">Signal</keyword>
<protein>
    <submittedName>
        <fullName evidence="3">Uncharacterized protein</fullName>
    </submittedName>
</protein>
<dbReference type="Proteomes" id="UP000199169">
    <property type="component" value="Unassembled WGS sequence"/>
</dbReference>
<evidence type="ECO:0000313" key="3">
    <source>
        <dbReference type="EMBL" id="SBT03382.1"/>
    </source>
</evidence>
<proteinExistence type="predicted"/>
<gene>
    <name evidence="3" type="ORF">ACCAA_1000005</name>
</gene>
<feature type="coiled-coil region" evidence="1">
    <location>
        <begin position="82"/>
        <end position="116"/>
    </location>
</feature>
<feature type="signal peptide" evidence="2">
    <location>
        <begin position="1"/>
        <end position="23"/>
    </location>
</feature>
<reference evidence="3 4" key="1">
    <citation type="submission" date="2016-06" db="EMBL/GenBank/DDBJ databases">
        <authorList>
            <person name="Kjaerup R.B."/>
            <person name="Dalgaard T.S."/>
            <person name="Juul-Madsen H.R."/>
        </authorList>
    </citation>
    <scope>NUCLEOTIDE SEQUENCE [LARGE SCALE GENOMIC DNA]</scope>
    <source>
        <strain evidence="3">3</strain>
    </source>
</reference>
<evidence type="ECO:0000313" key="4">
    <source>
        <dbReference type="Proteomes" id="UP000199169"/>
    </source>
</evidence>
<dbReference type="EMBL" id="FLQX01000003">
    <property type="protein sequence ID" value="SBT03382.1"/>
    <property type="molecule type" value="Genomic_DNA"/>
</dbReference>
<feature type="chain" id="PRO_5008381402" evidence="2">
    <location>
        <begin position="24"/>
        <end position="365"/>
    </location>
</feature>
<dbReference type="AlphaFoldDB" id="A0A1A8XG99"/>